<reference evidence="4" key="3">
    <citation type="submission" date="2011-03" db="EMBL/GenBank/DDBJ databases">
        <title>Annotation of Magnaporthe poae ATCC 64411.</title>
        <authorList>
            <person name="Ma L.-J."/>
            <person name="Dead R."/>
            <person name="Young S.K."/>
            <person name="Zeng Q."/>
            <person name="Gargeya S."/>
            <person name="Fitzgerald M."/>
            <person name="Haas B."/>
            <person name="Abouelleil A."/>
            <person name="Alvarado L."/>
            <person name="Arachchi H.M."/>
            <person name="Berlin A."/>
            <person name="Brown A."/>
            <person name="Chapman S.B."/>
            <person name="Chen Z."/>
            <person name="Dunbar C."/>
            <person name="Freedman E."/>
            <person name="Gearin G."/>
            <person name="Gellesch M."/>
            <person name="Goldberg J."/>
            <person name="Griggs A."/>
            <person name="Gujja S."/>
            <person name="Heiman D."/>
            <person name="Howarth C."/>
            <person name="Larson L."/>
            <person name="Lui A."/>
            <person name="MacDonald P.J.P."/>
            <person name="Mehta T."/>
            <person name="Montmayeur A."/>
            <person name="Murphy C."/>
            <person name="Neiman D."/>
            <person name="Pearson M."/>
            <person name="Priest M."/>
            <person name="Roberts A."/>
            <person name="Saif S."/>
            <person name="Shea T."/>
            <person name="Shenoy N."/>
            <person name="Sisk P."/>
            <person name="Stolte C."/>
            <person name="Sykes S."/>
            <person name="Yandava C."/>
            <person name="Wortman J."/>
            <person name="Nusbaum C."/>
            <person name="Birren B."/>
        </authorList>
    </citation>
    <scope>NUCLEOTIDE SEQUENCE</scope>
    <source>
        <strain evidence="4">ATCC 64411</strain>
    </source>
</reference>
<dbReference type="STRING" id="644358.A0A0C4DPC1"/>
<evidence type="ECO:0000256" key="2">
    <source>
        <dbReference type="ARBA" id="ARBA00023204"/>
    </source>
</evidence>
<dbReference type="EMBL" id="GL876966">
    <property type="protein sequence ID" value="KLU82610.1"/>
    <property type="molecule type" value="Genomic_DNA"/>
</dbReference>
<dbReference type="Proteomes" id="UP000011715">
    <property type="component" value="Unassembled WGS sequence"/>
</dbReference>
<gene>
    <name evidence="4" type="ORF">MAPG_01682</name>
</gene>
<evidence type="ECO:0000313" key="4">
    <source>
        <dbReference type="EMBL" id="KLU82610.1"/>
    </source>
</evidence>
<dbReference type="PANTHER" id="PTHR31290">
    <property type="entry name" value="UV-DAMAGE ENDONUCLEASE"/>
    <property type="match status" value="1"/>
</dbReference>
<dbReference type="GO" id="GO:0004519">
    <property type="term" value="F:endonuclease activity"/>
    <property type="evidence" value="ECO:0007669"/>
    <property type="project" value="InterPro"/>
</dbReference>
<dbReference type="GO" id="GO:0043504">
    <property type="term" value="P:mitochondrial DNA repair"/>
    <property type="evidence" value="ECO:0007669"/>
    <property type="project" value="TreeGrafter"/>
</dbReference>
<keyword evidence="6" id="KW-1185">Reference proteome</keyword>
<dbReference type="VEuPathDB" id="FungiDB:MAPG_01682"/>
<reference evidence="5" key="4">
    <citation type="journal article" date="2015" name="G3 (Bethesda)">
        <title>Genome sequences of three phytopathogenic species of the Magnaporthaceae family of fungi.</title>
        <authorList>
            <person name="Okagaki L.H."/>
            <person name="Nunes C.C."/>
            <person name="Sailsbery J."/>
            <person name="Clay B."/>
            <person name="Brown D."/>
            <person name="John T."/>
            <person name="Oh Y."/>
            <person name="Young N."/>
            <person name="Fitzgerald M."/>
            <person name="Haas B.J."/>
            <person name="Zeng Q."/>
            <person name="Young S."/>
            <person name="Adiconis X."/>
            <person name="Fan L."/>
            <person name="Levin J.Z."/>
            <person name="Mitchell T.K."/>
            <person name="Okubara P.A."/>
            <person name="Farman M.L."/>
            <person name="Kohn L.M."/>
            <person name="Birren B."/>
            <person name="Ma L.-J."/>
            <person name="Dean R.A."/>
        </authorList>
    </citation>
    <scope>NUCLEOTIDE SEQUENCE</scope>
    <source>
        <strain evidence="5">ATCC 64411 / 73-15</strain>
    </source>
</reference>
<dbReference type="EMBL" id="ADBL01000409">
    <property type="status" value="NOT_ANNOTATED_CDS"/>
    <property type="molecule type" value="Genomic_DNA"/>
</dbReference>
<dbReference type="GO" id="GO:0005739">
    <property type="term" value="C:mitochondrion"/>
    <property type="evidence" value="ECO:0007669"/>
    <property type="project" value="TreeGrafter"/>
</dbReference>
<feature type="region of interest" description="Disordered" evidence="3">
    <location>
        <begin position="146"/>
        <end position="203"/>
    </location>
</feature>
<reference evidence="5" key="5">
    <citation type="submission" date="2015-06" db="UniProtKB">
        <authorList>
            <consortium name="EnsemblFungi"/>
        </authorList>
    </citation>
    <scope>IDENTIFICATION</scope>
    <source>
        <strain evidence="5">ATCC 64411</strain>
    </source>
</reference>
<dbReference type="InterPro" id="IPR004601">
    <property type="entry name" value="UvdE"/>
</dbReference>
<accession>A0A0C4DPC1</accession>
<sequence length="203" mass="22150">MVCSVPLMLASSKPEIAATTCCSPGTVNLREGVRHWVRPPLARRASLASKGGDKVAGAGPALPNDLGEENEGANMPDTSSDDSREWWGHLMLDFQNHNIVFDRSRCREGTADLMALIPRIRATWERKGITMEMHYSKPCPGAITPCDRRKHRPRVSSLPPCPPDVGLDDRGGGGKGRRQKSENHARAGVMNEGENIHSLPGRL</sequence>
<reference evidence="4" key="1">
    <citation type="submission" date="2010-05" db="EMBL/GenBank/DDBJ databases">
        <title>The Genome Sequence of Magnaporthe poae strain ATCC 64411.</title>
        <authorList>
            <consortium name="The Broad Institute Genome Sequencing Platform"/>
            <consortium name="Broad Institute Genome Sequencing Center for Infectious Disease"/>
            <person name="Ma L.-J."/>
            <person name="Dead R."/>
            <person name="Young S."/>
            <person name="Zeng Q."/>
            <person name="Koehrsen M."/>
            <person name="Alvarado L."/>
            <person name="Berlin A."/>
            <person name="Chapman S.B."/>
            <person name="Chen Z."/>
            <person name="Freedman E."/>
            <person name="Gellesch M."/>
            <person name="Goldberg J."/>
            <person name="Griggs A."/>
            <person name="Gujja S."/>
            <person name="Heilman E.R."/>
            <person name="Heiman D."/>
            <person name="Hepburn T."/>
            <person name="Howarth C."/>
            <person name="Jen D."/>
            <person name="Larson L."/>
            <person name="Mehta T."/>
            <person name="Neiman D."/>
            <person name="Pearson M."/>
            <person name="Roberts A."/>
            <person name="Saif S."/>
            <person name="Shea T."/>
            <person name="Shenoy N."/>
            <person name="Sisk P."/>
            <person name="Stolte C."/>
            <person name="Sykes S."/>
            <person name="Walk T."/>
            <person name="White J."/>
            <person name="Yandava C."/>
            <person name="Haas B."/>
            <person name="Nusbaum C."/>
            <person name="Birren B."/>
        </authorList>
    </citation>
    <scope>NUCLEOTIDE SEQUENCE</scope>
    <source>
        <strain evidence="4">ATCC 64411</strain>
    </source>
</reference>
<dbReference type="GO" id="GO:0005634">
    <property type="term" value="C:nucleus"/>
    <property type="evidence" value="ECO:0007669"/>
    <property type="project" value="TreeGrafter"/>
</dbReference>
<dbReference type="GO" id="GO:0006289">
    <property type="term" value="P:nucleotide-excision repair"/>
    <property type="evidence" value="ECO:0007669"/>
    <property type="project" value="InterPro"/>
</dbReference>
<evidence type="ECO:0000313" key="5">
    <source>
        <dbReference type="EnsemblFungi" id="MAPG_01682T0"/>
    </source>
</evidence>
<dbReference type="Pfam" id="PF03851">
    <property type="entry name" value="UvdE"/>
    <property type="match status" value="1"/>
</dbReference>
<evidence type="ECO:0000256" key="1">
    <source>
        <dbReference type="ARBA" id="ARBA00022763"/>
    </source>
</evidence>
<dbReference type="AlphaFoldDB" id="A0A0C4DPC1"/>
<dbReference type="EnsemblFungi" id="MAPG_01682T0">
    <property type="protein sequence ID" value="MAPG_01682T0"/>
    <property type="gene ID" value="MAPG_01682"/>
</dbReference>
<reference evidence="6" key="2">
    <citation type="submission" date="2010-05" db="EMBL/GenBank/DDBJ databases">
        <title>The genome sequence of Magnaporthe poae strain ATCC 64411.</title>
        <authorList>
            <person name="Ma L.-J."/>
            <person name="Dead R."/>
            <person name="Young S."/>
            <person name="Zeng Q."/>
            <person name="Koehrsen M."/>
            <person name="Alvarado L."/>
            <person name="Berlin A."/>
            <person name="Chapman S.B."/>
            <person name="Chen Z."/>
            <person name="Freedman E."/>
            <person name="Gellesch M."/>
            <person name="Goldberg J."/>
            <person name="Griggs A."/>
            <person name="Gujja S."/>
            <person name="Heilman E.R."/>
            <person name="Heiman D."/>
            <person name="Hepburn T."/>
            <person name="Howarth C."/>
            <person name="Jen D."/>
            <person name="Larson L."/>
            <person name="Mehta T."/>
            <person name="Neiman D."/>
            <person name="Pearson M."/>
            <person name="Roberts A."/>
            <person name="Saif S."/>
            <person name="Shea T."/>
            <person name="Shenoy N."/>
            <person name="Sisk P."/>
            <person name="Stolte C."/>
            <person name="Sykes S."/>
            <person name="Walk T."/>
            <person name="White J."/>
            <person name="Yandava C."/>
            <person name="Haas B."/>
            <person name="Nusbaum C."/>
            <person name="Birren B."/>
        </authorList>
    </citation>
    <scope>NUCLEOTIDE SEQUENCE [LARGE SCALE GENOMIC DNA]</scope>
    <source>
        <strain evidence="6">ATCC 64411 / 73-15</strain>
    </source>
</reference>
<keyword evidence="2" id="KW-0234">DNA repair</keyword>
<proteinExistence type="predicted"/>
<protein>
    <submittedName>
        <fullName evidence="4 5">Uncharacterized protein</fullName>
    </submittedName>
</protein>
<dbReference type="eggNOG" id="KOG1338">
    <property type="taxonomic scope" value="Eukaryota"/>
</dbReference>
<keyword evidence="1" id="KW-0227">DNA damage</keyword>
<evidence type="ECO:0000256" key="3">
    <source>
        <dbReference type="SAM" id="MobiDB-lite"/>
    </source>
</evidence>
<name>A0A0C4DPC1_MAGP6</name>
<evidence type="ECO:0000313" key="6">
    <source>
        <dbReference type="Proteomes" id="UP000011715"/>
    </source>
</evidence>
<feature type="region of interest" description="Disordered" evidence="3">
    <location>
        <begin position="47"/>
        <end position="82"/>
    </location>
</feature>
<organism evidence="5 6">
    <name type="scientific">Magnaporthiopsis poae (strain ATCC 64411 / 73-15)</name>
    <name type="common">Kentucky bluegrass fungus</name>
    <name type="synonym">Magnaporthe poae</name>
    <dbReference type="NCBI Taxonomy" id="644358"/>
    <lineage>
        <taxon>Eukaryota</taxon>
        <taxon>Fungi</taxon>
        <taxon>Dikarya</taxon>
        <taxon>Ascomycota</taxon>
        <taxon>Pezizomycotina</taxon>
        <taxon>Sordariomycetes</taxon>
        <taxon>Sordariomycetidae</taxon>
        <taxon>Magnaporthales</taxon>
        <taxon>Magnaporthaceae</taxon>
        <taxon>Magnaporthiopsis</taxon>
    </lineage>
</organism>
<dbReference type="Gene3D" id="3.20.20.150">
    <property type="entry name" value="Divalent-metal-dependent TIM barrel enzymes"/>
    <property type="match status" value="1"/>
</dbReference>
<dbReference type="GO" id="GO:0009411">
    <property type="term" value="P:response to UV"/>
    <property type="evidence" value="ECO:0007669"/>
    <property type="project" value="InterPro"/>
</dbReference>
<dbReference type="PANTHER" id="PTHR31290:SF5">
    <property type="entry name" value="UV-DAMAGE ENDONUCLEASE"/>
    <property type="match status" value="1"/>
</dbReference>
<dbReference type="OrthoDB" id="541883at2759"/>